<accession>A0A814D4I8</accession>
<protein>
    <submittedName>
        <fullName evidence="1">Uncharacterized protein</fullName>
    </submittedName>
</protein>
<comment type="caution">
    <text evidence="1">The sequence shown here is derived from an EMBL/GenBank/DDBJ whole genome shotgun (WGS) entry which is preliminary data.</text>
</comment>
<reference evidence="1" key="1">
    <citation type="submission" date="2021-02" db="EMBL/GenBank/DDBJ databases">
        <authorList>
            <person name="Nowell W R."/>
        </authorList>
    </citation>
    <scope>NUCLEOTIDE SEQUENCE</scope>
    <source>
        <strain evidence="1">Ploen Becks lab</strain>
    </source>
</reference>
<proteinExistence type="predicted"/>
<evidence type="ECO:0000313" key="2">
    <source>
        <dbReference type="Proteomes" id="UP000663879"/>
    </source>
</evidence>
<dbReference type="AlphaFoldDB" id="A0A814D4I8"/>
<organism evidence="1 2">
    <name type="scientific">Brachionus calyciflorus</name>
    <dbReference type="NCBI Taxonomy" id="104777"/>
    <lineage>
        <taxon>Eukaryota</taxon>
        <taxon>Metazoa</taxon>
        <taxon>Spiralia</taxon>
        <taxon>Gnathifera</taxon>
        <taxon>Rotifera</taxon>
        <taxon>Eurotatoria</taxon>
        <taxon>Monogononta</taxon>
        <taxon>Pseudotrocha</taxon>
        <taxon>Ploima</taxon>
        <taxon>Brachionidae</taxon>
        <taxon>Brachionus</taxon>
    </lineage>
</organism>
<gene>
    <name evidence="1" type="ORF">OXX778_LOCUS13939</name>
</gene>
<name>A0A814D4I8_9BILA</name>
<dbReference type="Proteomes" id="UP000663879">
    <property type="component" value="Unassembled WGS sequence"/>
</dbReference>
<evidence type="ECO:0000313" key="1">
    <source>
        <dbReference type="EMBL" id="CAF0950950.1"/>
    </source>
</evidence>
<sequence>MNRESQVIVDPGAYLNIINTKKAVFKGAPDSYNVKSRVYYDPSVTTDTDDLNVKSSILNFVADGLKFDEQVVKSKASYALPYNKKYLDEIFQNKNVISDDYKIEIGKYKKRNEQTIKLIQKMKEDNEKRLALVDEIKPEKRSQVKFKPISFFVETKKISISDGNLKSDDSKKLSESILTKSTDNFDLIENVFLTEIEHKETPINQYTESKISLEDNLKSIDKYDWDEYLIDSLSEHTARWIVYKKVTNPKQKQKLLNLIESKYGRYTRNPDEIELVEDSLSEFEKQKIKEEKDRLKAEKMLKENPSQTSIDLEKSNDRNEEKIPLYRLPHGLKQIELEKTKRPDPNYNTTAKNLDIEPSRVLSPKNYVKRMEDKNVTEKSLMKIEDSYTNEMLAGNDKQIFTKDKEKIYLENGKTFTKSYQTVYPEEFTVWLNGAELETKVNEEKNKKPTKGLKKWKKYPELIDNYKMNKPVELNDNTNFWHLLPSVTPDTELRKILKSNFTVAKILDEWRHRWETNNKWTLAEVEQLINDMKSDQANIRFQAVVICSRAIERMQLLIDKLGNL</sequence>
<dbReference type="EMBL" id="CAJNOC010002778">
    <property type="protein sequence ID" value="CAF0950950.1"/>
    <property type="molecule type" value="Genomic_DNA"/>
</dbReference>
<dbReference type="OrthoDB" id="10516911at2759"/>
<keyword evidence="2" id="KW-1185">Reference proteome</keyword>